<organism evidence="1 2">
    <name type="scientific">Mucuna pruriens</name>
    <name type="common">Velvet bean</name>
    <name type="synonym">Dolichos pruriens</name>
    <dbReference type="NCBI Taxonomy" id="157652"/>
    <lineage>
        <taxon>Eukaryota</taxon>
        <taxon>Viridiplantae</taxon>
        <taxon>Streptophyta</taxon>
        <taxon>Embryophyta</taxon>
        <taxon>Tracheophyta</taxon>
        <taxon>Spermatophyta</taxon>
        <taxon>Magnoliopsida</taxon>
        <taxon>eudicotyledons</taxon>
        <taxon>Gunneridae</taxon>
        <taxon>Pentapetalae</taxon>
        <taxon>rosids</taxon>
        <taxon>fabids</taxon>
        <taxon>Fabales</taxon>
        <taxon>Fabaceae</taxon>
        <taxon>Papilionoideae</taxon>
        <taxon>50 kb inversion clade</taxon>
        <taxon>NPAAA clade</taxon>
        <taxon>indigoferoid/millettioid clade</taxon>
        <taxon>Phaseoleae</taxon>
        <taxon>Mucuna</taxon>
    </lineage>
</organism>
<keyword evidence="2" id="KW-1185">Reference proteome</keyword>
<comment type="caution">
    <text evidence="1">The sequence shown here is derived from an EMBL/GenBank/DDBJ whole genome shotgun (WGS) entry which is preliminary data.</text>
</comment>
<sequence length="175" mass="20087">MKYLEKATKMAATFEKFTLHHRSVIHESIGRLTVEEPDVGCVEERTTWMSPLIMYLRDEILSKDPAQAKRLIKEATRTVQESFSFPLLRCIEGEEARYVIKEVHEGACGSHIRGRVLASKIARAGYYWPTLKGNCMDYVKRCDKRQGFLEAGNEPLEKLHSITSPSHSTNKEWKS</sequence>
<evidence type="ECO:0000313" key="2">
    <source>
        <dbReference type="Proteomes" id="UP000257109"/>
    </source>
</evidence>
<dbReference type="EMBL" id="QJKJ01001571">
    <property type="protein sequence ID" value="RDY06983.1"/>
    <property type="molecule type" value="Genomic_DNA"/>
</dbReference>
<dbReference type="Gene3D" id="1.10.340.70">
    <property type="match status" value="1"/>
</dbReference>
<protein>
    <recommendedName>
        <fullName evidence="3">Integrase zinc-binding domain-containing protein</fullName>
    </recommendedName>
</protein>
<feature type="non-terminal residue" evidence="1">
    <location>
        <position position="1"/>
    </location>
</feature>
<dbReference type="PANTHER" id="PTHR48475:SF2">
    <property type="entry name" value="RIBONUCLEASE H"/>
    <property type="match status" value="1"/>
</dbReference>
<dbReference type="PANTHER" id="PTHR48475">
    <property type="entry name" value="RIBONUCLEASE H"/>
    <property type="match status" value="1"/>
</dbReference>
<proteinExistence type="predicted"/>
<dbReference type="Proteomes" id="UP000257109">
    <property type="component" value="Unassembled WGS sequence"/>
</dbReference>
<dbReference type="AlphaFoldDB" id="A0A371HW46"/>
<reference evidence="1" key="1">
    <citation type="submission" date="2018-05" db="EMBL/GenBank/DDBJ databases">
        <title>Draft genome of Mucuna pruriens seed.</title>
        <authorList>
            <person name="Nnadi N.E."/>
            <person name="Vos R."/>
            <person name="Hasami M.H."/>
            <person name="Devisetty U.K."/>
            <person name="Aguiy J.C."/>
        </authorList>
    </citation>
    <scope>NUCLEOTIDE SEQUENCE [LARGE SCALE GENOMIC DNA]</scope>
    <source>
        <strain evidence="1">JCA_2017</strain>
    </source>
</reference>
<name>A0A371HW46_MUCPR</name>
<accession>A0A371HW46</accession>
<dbReference type="OrthoDB" id="1690717at2759"/>
<gene>
    <name evidence="1" type="ORF">CR513_08953</name>
</gene>
<evidence type="ECO:0008006" key="3">
    <source>
        <dbReference type="Google" id="ProtNLM"/>
    </source>
</evidence>
<evidence type="ECO:0000313" key="1">
    <source>
        <dbReference type="EMBL" id="RDY06983.1"/>
    </source>
</evidence>